<evidence type="ECO:0000313" key="2">
    <source>
        <dbReference type="Proteomes" id="UP000242146"/>
    </source>
</evidence>
<gene>
    <name evidence="1" type="ORF">DM01DRAFT_1333530</name>
</gene>
<organism evidence="1 2">
    <name type="scientific">Hesseltinella vesiculosa</name>
    <dbReference type="NCBI Taxonomy" id="101127"/>
    <lineage>
        <taxon>Eukaryota</taxon>
        <taxon>Fungi</taxon>
        <taxon>Fungi incertae sedis</taxon>
        <taxon>Mucoromycota</taxon>
        <taxon>Mucoromycotina</taxon>
        <taxon>Mucoromycetes</taxon>
        <taxon>Mucorales</taxon>
        <taxon>Cunninghamellaceae</taxon>
        <taxon>Hesseltinella</taxon>
    </lineage>
</organism>
<name>A0A1X2GQ41_9FUNG</name>
<dbReference type="Proteomes" id="UP000242146">
    <property type="component" value="Unassembled WGS sequence"/>
</dbReference>
<accession>A0A1X2GQ41</accession>
<reference evidence="1 2" key="1">
    <citation type="submission" date="2016-07" db="EMBL/GenBank/DDBJ databases">
        <title>Pervasive Adenine N6-methylation of Active Genes in Fungi.</title>
        <authorList>
            <consortium name="DOE Joint Genome Institute"/>
            <person name="Mondo S.J."/>
            <person name="Dannebaum R.O."/>
            <person name="Kuo R.C."/>
            <person name="Labutti K."/>
            <person name="Haridas S."/>
            <person name="Kuo A."/>
            <person name="Salamov A."/>
            <person name="Ahrendt S.R."/>
            <person name="Lipzen A."/>
            <person name="Sullivan W."/>
            <person name="Andreopoulos W.B."/>
            <person name="Clum A."/>
            <person name="Lindquist E."/>
            <person name="Daum C."/>
            <person name="Ramamoorthy G.K."/>
            <person name="Gryganskyi A."/>
            <person name="Culley D."/>
            <person name="Magnuson J.K."/>
            <person name="James T.Y."/>
            <person name="O'Malley M.A."/>
            <person name="Stajich J.E."/>
            <person name="Spatafora J.W."/>
            <person name="Visel A."/>
            <person name="Grigoriev I.V."/>
        </authorList>
    </citation>
    <scope>NUCLEOTIDE SEQUENCE [LARGE SCALE GENOMIC DNA]</scope>
    <source>
        <strain evidence="1 2">NRRL 3301</strain>
    </source>
</reference>
<dbReference type="OrthoDB" id="2270519at2759"/>
<proteinExistence type="predicted"/>
<evidence type="ECO:0000313" key="1">
    <source>
        <dbReference type="EMBL" id="ORX58915.1"/>
    </source>
</evidence>
<comment type="caution">
    <text evidence="1">The sequence shown here is derived from an EMBL/GenBank/DDBJ whole genome shotgun (WGS) entry which is preliminary data.</text>
</comment>
<dbReference type="AlphaFoldDB" id="A0A1X2GQ41"/>
<protein>
    <submittedName>
        <fullName evidence="1">Uncharacterized protein</fullName>
    </submittedName>
</protein>
<keyword evidence="2" id="KW-1185">Reference proteome</keyword>
<dbReference type="EMBL" id="MCGT01000006">
    <property type="protein sequence ID" value="ORX58915.1"/>
    <property type="molecule type" value="Genomic_DNA"/>
</dbReference>
<sequence>MALLKEEGYTLVGYARKSLGNGANRIENLVDMANNLRTRSSADLVYISYSSQARTPLEQRDVKGKQTALIGVDGTTMDLLHMLNSTPKKVSLVTIDFAGLSTNVEDIQKVLCKYTSLSMLAIDCIPLTTRSNILMSLQPLKHQHYLLRSSNVERPHVNDQRYLPTNSSKPQLLFRFFFRHTLSVT</sequence>